<dbReference type="Proteomes" id="UP000320585">
    <property type="component" value="Chromosome"/>
</dbReference>
<dbReference type="RefSeq" id="WP_143332509.1">
    <property type="nucleotide sequence ID" value="NZ_AP019697.1"/>
</dbReference>
<dbReference type="AlphaFoldDB" id="A0A8D4UUA6"/>
<dbReference type="KEGG" id="dho:Dia5BBH33_10000"/>
<accession>A0A8D4UUA6</accession>
<reference evidence="2" key="1">
    <citation type="submission" date="2019-05" db="EMBL/GenBank/DDBJ databases">
        <title>Complete genome sequencing of Dialister sp. strain 5BBH33.</title>
        <authorList>
            <person name="Sakamoto M."/>
            <person name="Murakami T."/>
            <person name="Mori H."/>
        </authorList>
    </citation>
    <scope>NUCLEOTIDE SEQUENCE [LARGE SCALE GENOMIC DNA]</scope>
    <source>
        <strain evidence="2">5BBH33</strain>
    </source>
</reference>
<organism evidence="1 2">
    <name type="scientific">Dialister hominis</name>
    <dbReference type="NCBI Taxonomy" id="2582419"/>
    <lineage>
        <taxon>Bacteria</taxon>
        <taxon>Bacillati</taxon>
        <taxon>Bacillota</taxon>
        <taxon>Negativicutes</taxon>
        <taxon>Veillonellales</taxon>
        <taxon>Veillonellaceae</taxon>
        <taxon>Dialister</taxon>
    </lineage>
</organism>
<evidence type="ECO:0000313" key="2">
    <source>
        <dbReference type="Proteomes" id="UP000320585"/>
    </source>
</evidence>
<dbReference type="GeneID" id="92716212"/>
<gene>
    <name evidence="1" type="ORF">Dia5BBH33_10000</name>
</gene>
<evidence type="ECO:0000313" key="1">
    <source>
        <dbReference type="EMBL" id="BBK25065.1"/>
    </source>
</evidence>
<dbReference type="OrthoDB" id="1633956at2"/>
<sequence length="113" mass="13267">MEEMENGKRYSAESKGYNDKIYEVRFLPVMERPEYQEGETRKALEKLKKEMAEKDFEKYINNGLIRVTYDGSHLMLIAKSEIYRTMLTGPFFNVICKAFDVGNFRVVSQVNGY</sequence>
<protein>
    <submittedName>
        <fullName evidence="1">Uncharacterized protein</fullName>
    </submittedName>
</protein>
<dbReference type="EMBL" id="AP019697">
    <property type="protein sequence ID" value="BBK25065.1"/>
    <property type="molecule type" value="Genomic_DNA"/>
</dbReference>
<name>A0A8D4UUA6_9FIRM</name>
<proteinExistence type="predicted"/>
<keyword evidence="2" id="KW-1185">Reference proteome</keyword>